<dbReference type="EMBL" id="JALJOV010000031">
    <property type="protein sequence ID" value="KAK9868397.1"/>
    <property type="molecule type" value="Genomic_DNA"/>
</dbReference>
<evidence type="ECO:0000313" key="5">
    <source>
        <dbReference type="EMBL" id="KAK9868397.1"/>
    </source>
</evidence>
<proteinExistence type="inferred from homology"/>
<dbReference type="AlphaFoldDB" id="A0AAW1TJ10"/>
<evidence type="ECO:0000256" key="1">
    <source>
        <dbReference type="ARBA" id="ARBA00008270"/>
    </source>
</evidence>
<dbReference type="SUPFAM" id="SSF54506">
    <property type="entry name" value="Diaminopimelate epimerase-like"/>
    <property type="match status" value="1"/>
</dbReference>
<dbReference type="PANTHER" id="PTHR13774:SF17">
    <property type="entry name" value="PHENAZINE BIOSYNTHESIS-LIKE DOMAIN-CONTAINING PROTEIN"/>
    <property type="match status" value="1"/>
</dbReference>
<protein>
    <submittedName>
        <fullName evidence="5">Uncharacterized protein</fullName>
    </submittedName>
</protein>
<gene>
    <name evidence="5" type="ORF">WJX84_008452</name>
</gene>
<comment type="caution">
    <text evidence="5">The sequence shown here is derived from an EMBL/GenBank/DDBJ whole genome shotgun (WGS) entry which is preliminary data.</text>
</comment>
<evidence type="ECO:0000256" key="2">
    <source>
        <dbReference type="ARBA" id="ARBA00023235"/>
    </source>
</evidence>
<dbReference type="Pfam" id="PF02567">
    <property type="entry name" value="PhzC-PhzF"/>
    <property type="match status" value="1"/>
</dbReference>
<feature type="compositionally biased region" description="Polar residues" evidence="4">
    <location>
        <begin position="323"/>
        <end position="337"/>
    </location>
</feature>
<evidence type="ECO:0000313" key="6">
    <source>
        <dbReference type="Proteomes" id="UP001485043"/>
    </source>
</evidence>
<evidence type="ECO:0000256" key="3">
    <source>
        <dbReference type="SAM" id="Coils"/>
    </source>
</evidence>
<dbReference type="GO" id="GO:0016853">
    <property type="term" value="F:isomerase activity"/>
    <property type="evidence" value="ECO:0007669"/>
    <property type="project" value="UniProtKB-KW"/>
</dbReference>
<sequence>MSFFQVDAFASEAFKGNPAAVVFVHGRQLTSLQMQAIAAENNLSETAFLEHSSPGELAEAAYFATSSEFNLRWFTPAAEVQLCGHATLAAAAAIFKGTRNPYAELRFRTLSGVLSVCRLSQSMAGPLQMDLPCYPSQGQTVPADWQSPSSELMQALFSSSGVKVKAVEAELSQAASSHGLVGIIVTTCTDDGRILCRFFAPFVGINEDPVFRPMKDLGGYCDGFLEKSGQTLGQRTANGNGLTSQGSKKLLSFAPLCRAIKQRAHLAKTDFETPHIKGIEQCTVPSLFHKPLFEQTASHPDNPSCFAAVTLTSKLPEDGKAAHTSSSAVRKPSNTPFFTEQSHRDLLGRHYDRGCTLRHTEHQLSQARGSIWDLRREIDQLNRQLTDSQLAEARAQALEASRSELHKLARDAADTFLQAEQQPAETDWGRQLVQAEHNSLLLQQQLCGSHTWTYLSEHLQLDLAEAIEIALVPATMPEECEAQGTVLAQRIKTAIRRKLRTTHDDKAVLLRRNGCLPSVLIENKALTLILGTYSEGFIPLL</sequence>
<reference evidence="5 6" key="1">
    <citation type="journal article" date="2024" name="Nat. Commun.">
        <title>Phylogenomics reveals the evolutionary origins of lichenization in chlorophyte algae.</title>
        <authorList>
            <person name="Puginier C."/>
            <person name="Libourel C."/>
            <person name="Otte J."/>
            <person name="Skaloud P."/>
            <person name="Haon M."/>
            <person name="Grisel S."/>
            <person name="Petersen M."/>
            <person name="Berrin J.G."/>
            <person name="Delaux P.M."/>
            <person name="Dal Grande F."/>
            <person name="Keller J."/>
        </authorList>
    </citation>
    <scope>NUCLEOTIDE SEQUENCE [LARGE SCALE GENOMIC DNA]</scope>
    <source>
        <strain evidence="5 6">SAG 2523</strain>
    </source>
</reference>
<comment type="similarity">
    <text evidence="1">Belongs to the PhzF family.</text>
</comment>
<evidence type="ECO:0000256" key="4">
    <source>
        <dbReference type="SAM" id="MobiDB-lite"/>
    </source>
</evidence>
<keyword evidence="6" id="KW-1185">Reference proteome</keyword>
<dbReference type="InterPro" id="IPR003719">
    <property type="entry name" value="Phenazine_PhzF-like"/>
</dbReference>
<dbReference type="PANTHER" id="PTHR13774">
    <property type="entry name" value="PHENAZINE BIOSYNTHESIS PROTEIN"/>
    <property type="match status" value="1"/>
</dbReference>
<dbReference type="NCBIfam" id="TIGR00654">
    <property type="entry name" value="PhzF_family"/>
    <property type="match status" value="1"/>
</dbReference>
<name>A0AAW1TJ10_9CHLO</name>
<organism evidence="5 6">
    <name type="scientific">Apatococcus fuscideae</name>
    <dbReference type="NCBI Taxonomy" id="2026836"/>
    <lineage>
        <taxon>Eukaryota</taxon>
        <taxon>Viridiplantae</taxon>
        <taxon>Chlorophyta</taxon>
        <taxon>core chlorophytes</taxon>
        <taxon>Trebouxiophyceae</taxon>
        <taxon>Chlorellales</taxon>
        <taxon>Chlorellaceae</taxon>
        <taxon>Apatococcus</taxon>
    </lineage>
</organism>
<feature type="region of interest" description="Disordered" evidence="4">
    <location>
        <begin position="318"/>
        <end position="337"/>
    </location>
</feature>
<keyword evidence="3" id="KW-0175">Coiled coil</keyword>
<dbReference type="Gene3D" id="3.10.310.10">
    <property type="entry name" value="Diaminopimelate Epimerase, Chain A, domain 1"/>
    <property type="match status" value="2"/>
</dbReference>
<feature type="coiled-coil region" evidence="3">
    <location>
        <begin position="364"/>
        <end position="391"/>
    </location>
</feature>
<keyword evidence="2" id="KW-0413">Isomerase</keyword>
<dbReference type="GO" id="GO:0005737">
    <property type="term" value="C:cytoplasm"/>
    <property type="evidence" value="ECO:0007669"/>
    <property type="project" value="TreeGrafter"/>
</dbReference>
<accession>A0AAW1TJ10</accession>
<dbReference type="Proteomes" id="UP001485043">
    <property type="component" value="Unassembled WGS sequence"/>
</dbReference>